<evidence type="ECO:0000313" key="4">
    <source>
        <dbReference type="EMBL" id="MCH79564.1"/>
    </source>
</evidence>
<keyword evidence="4" id="KW-0378">Hydrolase</keyword>
<dbReference type="Pfam" id="PF13976">
    <property type="entry name" value="gag_pre-integrs"/>
    <property type="match status" value="1"/>
</dbReference>
<dbReference type="SUPFAM" id="SSF53098">
    <property type="entry name" value="Ribonuclease H-like"/>
    <property type="match status" value="1"/>
</dbReference>
<dbReference type="GO" id="GO:0008233">
    <property type="term" value="F:peptidase activity"/>
    <property type="evidence" value="ECO:0007669"/>
    <property type="project" value="UniProtKB-KW"/>
</dbReference>
<dbReference type="EMBL" id="LXQA010000196">
    <property type="protein sequence ID" value="MCH79564.1"/>
    <property type="molecule type" value="Genomic_DNA"/>
</dbReference>
<gene>
    <name evidence="4" type="ORF">A2U01_0000315</name>
</gene>
<dbReference type="GO" id="GO:0003676">
    <property type="term" value="F:nucleic acid binding"/>
    <property type="evidence" value="ECO:0007669"/>
    <property type="project" value="InterPro"/>
</dbReference>
<dbReference type="AlphaFoldDB" id="A0A392LY54"/>
<dbReference type="PANTHER" id="PTHR35317">
    <property type="entry name" value="OS04G0629600 PROTEIN"/>
    <property type="match status" value="1"/>
</dbReference>
<keyword evidence="1" id="KW-0175">Coiled coil</keyword>
<dbReference type="InterPro" id="IPR025724">
    <property type="entry name" value="GAG-pre-integrase_dom"/>
</dbReference>
<protein>
    <submittedName>
        <fullName evidence="4">Gag-protease polyprotein</fullName>
    </submittedName>
</protein>
<keyword evidence="4" id="KW-0645">Protease</keyword>
<feature type="domain" description="GAG-pre-integrase" evidence="2">
    <location>
        <begin position="663"/>
        <end position="732"/>
    </location>
</feature>
<dbReference type="Proteomes" id="UP000265520">
    <property type="component" value="Unassembled WGS sequence"/>
</dbReference>
<dbReference type="InterPro" id="IPR054722">
    <property type="entry name" value="PolX-like_BBD"/>
</dbReference>
<dbReference type="Pfam" id="PF22936">
    <property type="entry name" value="Pol_BBD"/>
    <property type="match status" value="1"/>
</dbReference>
<dbReference type="InterPro" id="IPR012337">
    <property type="entry name" value="RNaseH-like_sf"/>
</dbReference>
<feature type="domain" description="Retrovirus-related Pol polyprotein from transposon TNT 1-94-like beta-barrel" evidence="3">
    <location>
        <begin position="559"/>
        <end position="634"/>
    </location>
</feature>
<sequence>MDKEGGSVSKPPLLTGPNNYDYWKSRMEAFLKSIDSRTWKAGIRGWEPPMILDKDGNKTSVKKTEDEWSKDEDELALENSKALNALFNGVDTNMFRLIKRCTIAKNAWEIMRKAHEGTAKVKLSKLQILNTNFENLRMKEEESIHDFQMNVLEYANAFDALGKTISDEELVGKILRSLPQRFDMKFTAIEEAQDLSSLTVDELIGSLQTYELGLNRRKEKKDKNLAFTSKDMVDDFPEDLGNEESLSEAVAMLGRQFNKIMKRMDKRPRSNVQHIQSDINKQTTFHKKSKGDERTSSKGIQCHECEGYGHVRTECATFLKKQKKSLVVSWSDSDDSEEEVESAKLVNALTSVCTSDTESCDEDVSYEELATTYKELLKRSTEVCKALEKQKKINGQMQTEKIMLLKDLNESNTKVKDQEKQIDQLQRENSDLRKTNAEQGEEMVKLNTDLEHLRKVAKMMTKGTEAFDEMMEKQNYGKPKPIGFEYERVNQGINYNRDTIYTPLYKTFVSNGMSQHPAAHPRTKRMLGSVAVKTEWKEKEKVTNLIAHTSLKVSSREDWYFDSGCSRHMTGVERYLTDIESYATSFVTFGDGAKGEIQGIGKLTNNGLPNLDNVLLVKGLTANLISNSQLCDQGMKVNFTKSECLVTNDEGDILMKGVRSKDNCYLWVSQNENRVSTCLISKEDEVKLWHQKLGHLHLKGMKKAISNEAIRGLPKLKIEEGSICGECQIGKQTKMSHPKLQHLTTSRILELLHMDLMGPMQVESLGGKMYAFVMVDDFSRFTWIDFLKEKSHSFDVFKSLCLQLQREKTLSLQG</sequence>
<feature type="coiled-coil region" evidence="1">
    <location>
        <begin position="408"/>
        <end position="442"/>
    </location>
</feature>
<dbReference type="Pfam" id="PF14223">
    <property type="entry name" value="Retrotran_gag_2"/>
    <property type="match status" value="1"/>
</dbReference>
<dbReference type="GO" id="GO:0006508">
    <property type="term" value="P:proteolysis"/>
    <property type="evidence" value="ECO:0007669"/>
    <property type="project" value="UniProtKB-KW"/>
</dbReference>
<dbReference type="PANTHER" id="PTHR35317:SF35">
    <property type="entry name" value="DUF4219 DOMAIN-CONTAINING PROTEIN"/>
    <property type="match status" value="1"/>
</dbReference>
<proteinExistence type="predicted"/>
<evidence type="ECO:0000259" key="3">
    <source>
        <dbReference type="Pfam" id="PF22936"/>
    </source>
</evidence>
<comment type="caution">
    <text evidence="4">The sequence shown here is derived from an EMBL/GenBank/DDBJ whole genome shotgun (WGS) entry which is preliminary data.</text>
</comment>
<dbReference type="InterPro" id="IPR036397">
    <property type="entry name" value="RNaseH_sf"/>
</dbReference>
<accession>A0A392LY54</accession>
<evidence type="ECO:0000259" key="2">
    <source>
        <dbReference type="Pfam" id="PF13976"/>
    </source>
</evidence>
<reference evidence="4 5" key="1">
    <citation type="journal article" date="2018" name="Front. Plant Sci.">
        <title>Red Clover (Trifolium pratense) and Zigzag Clover (T. medium) - A Picture of Genomic Similarities and Differences.</title>
        <authorList>
            <person name="Dluhosova J."/>
            <person name="Istvanek J."/>
            <person name="Nedelnik J."/>
            <person name="Repkova J."/>
        </authorList>
    </citation>
    <scope>NUCLEOTIDE SEQUENCE [LARGE SCALE GENOMIC DNA]</scope>
    <source>
        <strain evidence="5">cv. 10/8</strain>
        <tissue evidence="4">Leaf</tissue>
    </source>
</reference>
<evidence type="ECO:0000256" key="1">
    <source>
        <dbReference type="SAM" id="Coils"/>
    </source>
</evidence>
<keyword evidence="5" id="KW-1185">Reference proteome</keyword>
<organism evidence="4 5">
    <name type="scientific">Trifolium medium</name>
    <dbReference type="NCBI Taxonomy" id="97028"/>
    <lineage>
        <taxon>Eukaryota</taxon>
        <taxon>Viridiplantae</taxon>
        <taxon>Streptophyta</taxon>
        <taxon>Embryophyta</taxon>
        <taxon>Tracheophyta</taxon>
        <taxon>Spermatophyta</taxon>
        <taxon>Magnoliopsida</taxon>
        <taxon>eudicotyledons</taxon>
        <taxon>Gunneridae</taxon>
        <taxon>Pentapetalae</taxon>
        <taxon>rosids</taxon>
        <taxon>fabids</taxon>
        <taxon>Fabales</taxon>
        <taxon>Fabaceae</taxon>
        <taxon>Papilionoideae</taxon>
        <taxon>50 kb inversion clade</taxon>
        <taxon>NPAAA clade</taxon>
        <taxon>Hologalegina</taxon>
        <taxon>IRL clade</taxon>
        <taxon>Trifolieae</taxon>
        <taxon>Trifolium</taxon>
    </lineage>
</organism>
<dbReference type="Gene3D" id="3.30.420.10">
    <property type="entry name" value="Ribonuclease H-like superfamily/Ribonuclease H"/>
    <property type="match status" value="1"/>
</dbReference>
<evidence type="ECO:0000313" key="5">
    <source>
        <dbReference type="Proteomes" id="UP000265520"/>
    </source>
</evidence>
<name>A0A392LY54_9FABA</name>